<keyword evidence="4" id="KW-1185">Reference proteome</keyword>
<evidence type="ECO:0000313" key="3">
    <source>
        <dbReference type="EMBL" id="SDJ42253.1"/>
    </source>
</evidence>
<keyword evidence="1" id="KW-0732">Signal</keyword>
<dbReference type="Proteomes" id="UP000321579">
    <property type="component" value="Unassembled WGS sequence"/>
</dbReference>
<dbReference type="EMBL" id="FNEO01000003">
    <property type="protein sequence ID" value="SDJ42253.1"/>
    <property type="molecule type" value="Genomic_DNA"/>
</dbReference>
<proteinExistence type="predicted"/>
<dbReference type="Proteomes" id="UP000182367">
    <property type="component" value="Unassembled WGS sequence"/>
</dbReference>
<evidence type="ECO:0000313" key="4">
    <source>
        <dbReference type="Proteomes" id="UP000182367"/>
    </source>
</evidence>
<comment type="caution">
    <text evidence="2">The sequence shown here is derived from an EMBL/GenBank/DDBJ whole genome shotgun (WGS) entry which is preliminary data.</text>
</comment>
<sequence length="208" mass="23738">MKKLFTIAMIVLTSAVFGQTFQGKIVYQNAYTSKLPNVTSEQFEVMMGTTQNYIIKGGDYKSNLNGKMFQWQLYINKDNKLYNKMSNSETIFWNDGATNPDEVLKVEVNKGVTEVLGYNCDEVVLTCKSGIQKYYFNSKIGADISFFTKHLFGNWYDYLKVAKALPLKIIIDNPQYTLTSIATEVKELKLDDKEFQLPENATTAKSPY</sequence>
<reference evidence="2 5" key="2">
    <citation type="submission" date="2019-07" db="EMBL/GenBank/DDBJ databases">
        <title>Whole genome shotgun sequence of Flavobacterium glycines NBRC 105008.</title>
        <authorList>
            <person name="Hosoyama A."/>
            <person name="Uohara A."/>
            <person name="Ohji S."/>
            <person name="Ichikawa N."/>
        </authorList>
    </citation>
    <scope>NUCLEOTIDE SEQUENCE [LARGE SCALE GENOMIC DNA]</scope>
    <source>
        <strain evidence="2 5">NBRC 105008</strain>
    </source>
</reference>
<evidence type="ECO:0000256" key="1">
    <source>
        <dbReference type="SAM" id="SignalP"/>
    </source>
</evidence>
<dbReference type="RefSeq" id="WP_245683132.1">
    <property type="nucleotide sequence ID" value="NZ_BJVF01000003.1"/>
</dbReference>
<name>A0A511CF74_9FLAO</name>
<evidence type="ECO:0000313" key="2">
    <source>
        <dbReference type="EMBL" id="GEL11311.1"/>
    </source>
</evidence>
<feature type="chain" id="PRO_5022189787" description="DUF4412 domain-containing protein" evidence="1">
    <location>
        <begin position="19"/>
        <end position="208"/>
    </location>
</feature>
<accession>A0A511CF74</accession>
<dbReference type="AlphaFoldDB" id="A0A511CF74"/>
<gene>
    <name evidence="2" type="ORF">FGL01_20500</name>
    <name evidence="3" type="ORF">SAMN05192550_2064</name>
</gene>
<reference evidence="3 4" key="1">
    <citation type="submission" date="2016-10" db="EMBL/GenBank/DDBJ databases">
        <authorList>
            <person name="Varghese N."/>
            <person name="Submissions S."/>
        </authorList>
    </citation>
    <scope>NUCLEOTIDE SEQUENCE [LARGE SCALE GENOMIC DNA]</scope>
    <source>
        <strain evidence="3 4">Gm-149</strain>
    </source>
</reference>
<evidence type="ECO:0008006" key="6">
    <source>
        <dbReference type="Google" id="ProtNLM"/>
    </source>
</evidence>
<feature type="signal peptide" evidence="1">
    <location>
        <begin position="1"/>
        <end position="18"/>
    </location>
</feature>
<dbReference type="EMBL" id="BJVF01000003">
    <property type="protein sequence ID" value="GEL11311.1"/>
    <property type="molecule type" value="Genomic_DNA"/>
</dbReference>
<protein>
    <recommendedName>
        <fullName evidence="6">DUF4412 domain-containing protein</fullName>
    </recommendedName>
</protein>
<evidence type="ECO:0000313" key="5">
    <source>
        <dbReference type="Proteomes" id="UP000321579"/>
    </source>
</evidence>
<organism evidence="2 5">
    <name type="scientific">Flavobacterium glycines</name>
    <dbReference type="NCBI Taxonomy" id="551990"/>
    <lineage>
        <taxon>Bacteria</taxon>
        <taxon>Pseudomonadati</taxon>
        <taxon>Bacteroidota</taxon>
        <taxon>Flavobacteriia</taxon>
        <taxon>Flavobacteriales</taxon>
        <taxon>Flavobacteriaceae</taxon>
        <taxon>Flavobacterium</taxon>
    </lineage>
</organism>